<keyword evidence="4" id="KW-1185">Reference proteome</keyword>
<dbReference type="Gene3D" id="3.40.50.720">
    <property type="entry name" value="NAD(P)-binding Rossmann-like Domain"/>
    <property type="match status" value="1"/>
</dbReference>
<dbReference type="STRING" id="558173.CDOO_01145"/>
<dbReference type="GO" id="GO:0016491">
    <property type="term" value="F:oxidoreductase activity"/>
    <property type="evidence" value="ECO:0007669"/>
    <property type="project" value="UniProtKB-KW"/>
</dbReference>
<dbReference type="InterPro" id="IPR002347">
    <property type="entry name" value="SDR_fam"/>
</dbReference>
<dbReference type="PANTHER" id="PTHR43669">
    <property type="entry name" value="5-KETO-D-GLUCONATE 5-REDUCTASE"/>
    <property type="match status" value="1"/>
</dbReference>
<proteinExistence type="inferred from homology"/>
<comment type="similarity">
    <text evidence="1">Belongs to the short-chain dehydrogenases/reductases (SDR) family.</text>
</comment>
<dbReference type="InterPro" id="IPR036291">
    <property type="entry name" value="NAD(P)-bd_dom_sf"/>
</dbReference>
<dbReference type="PANTHER" id="PTHR43669:SF6">
    <property type="entry name" value="DECAPRENYLPHOSPHORYL-2-KETO-BETA-D-ERYTHRO-PENTOSE REDUCTASE"/>
    <property type="match status" value="1"/>
</dbReference>
<dbReference type="KEGG" id="cdo:CDOO_01145"/>
<organism evidence="3 4">
    <name type="scientific">Corynebacterium doosanense CAU 212 = DSM 45436</name>
    <dbReference type="NCBI Taxonomy" id="558173"/>
    <lineage>
        <taxon>Bacteria</taxon>
        <taxon>Bacillati</taxon>
        <taxon>Actinomycetota</taxon>
        <taxon>Actinomycetes</taxon>
        <taxon>Mycobacteriales</taxon>
        <taxon>Corynebacteriaceae</taxon>
        <taxon>Corynebacterium</taxon>
    </lineage>
</organism>
<name>A0A097ID47_9CORY</name>
<evidence type="ECO:0000313" key="3">
    <source>
        <dbReference type="EMBL" id="AIT60058.1"/>
    </source>
</evidence>
<dbReference type="Pfam" id="PF00106">
    <property type="entry name" value="adh_short"/>
    <property type="match status" value="1"/>
</dbReference>
<dbReference type="NCBIfam" id="NF005912">
    <property type="entry name" value="PRK07904.1"/>
    <property type="match status" value="1"/>
</dbReference>
<dbReference type="CDD" id="cd05233">
    <property type="entry name" value="SDR_c"/>
    <property type="match status" value="1"/>
</dbReference>
<keyword evidence="2" id="KW-0560">Oxidoreductase</keyword>
<evidence type="ECO:0000313" key="4">
    <source>
        <dbReference type="Proteomes" id="UP000029914"/>
    </source>
</evidence>
<accession>A0A097ID47</accession>
<dbReference type="Proteomes" id="UP000029914">
    <property type="component" value="Chromosome"/>
</dbReference>
<dbReference type="HOGENOM" id="CLU_010194_2_1_11"/>
<gene>
    <name evidence="3" type="ORF">CDOO_01145</name>
</gene>
<protein>
    <submittedName>
        <fullName evidence="3">Short-chain dehydrogenase</fullName>
    </submittedName>
</protein>
<dbReference type="AlphaFoldDB" id="A0A097ID47"/>
<dbReference type="EMBL" id="CP006764">
    <property type="protein sequence ID" value="AIT60058.1"/>
    <property type="molecule type" value="Genomic_DNA"/>
</dbReference>
<dbReference type="SUPFAM" id="SSF51735">
    <property type="entry name" value="NAD(P)-binding Rossmann-fold domains"/>
    <property type="match status" value="1"/>
</dbReference>
<reference evidence="3 4" key="1">
    <citation type="submission" date="2013-09" db="EMBL/GenBank/DDBJ databases">
        <title>Complete genome sequence of Corynebacterium doosanense CAU 212(T) (=DSM 45436(T)), isolated from activated sludge.</title>
        <authorList>
            <person name="Schaffert L."/>
            <person name="Albersmeier A."/>
            <person name="Kalinowski J."/>
            <person name="Ruckert C."/>
        </authorList>
    </citation>
    <scope>NUCLEOTIDE SEQUENCE [LARGE SCALE GENOMIC DNA]</scope>
    <source>
        <strain evidence="3 4">CAU 212</strain>
    </source>
</reference>
<dbReference type="InterPro" id="IPR020904">
    <property type="entry name" value="Sc_DH/Rdtase_CS"/>
</dbReference>
<dbReference type="PRINTS" id="PR00081">
    <property type="entry name" value="GDHRDH"/>
</dbReference>
<dbReference type="eggNOG" id="COG0300">
    <property type="taxonomic scope" value="Bacteria"/>
</dbReference>
<dbReference type="OrthoDB" id="5115951at2"/>
<sequence>MLNAVGQAQNILLLGGTSEIGLGIVSEFLSKGPSKVTLAARADSPRVEAAVDTLTRAGATEVNVIDFDAQDTASHPDVISRAFADGDVDVAIVAFGTLGDQEQLWQDHAAAVESAEINFTGYVSVGVLLGQAMKNQGHGHVVALSSVAGQRVRRSNFVYGASKAGVDGFFTQLGVALAESGVKVLVVRPGQVRTKMSSGTGKEAPLTVDVSDVAEATFAAVLKGRSGIFVHPLFEPISLVLKNMPSAVMNRLSF</sequence>
<dbReference type="PROSITE" id="PS00061">
    <property type="entry name" value="ADH_SHORT"/>
    <property type="match status" value="1"/>
</dbReference>
<evidence type="ECO:0000256" key="1">
    <source>
        <dbReference type="ARBA" id="ARBA00006484"/>
    </source>
</evidence>
<evidence type="ECO:0000256" key="2">
    <source>
        <dbReference type="ARBA" id="ARBA00023002"/>
    </source>
</evidence>
<dbReference type="RefSeq" id="WP_018022914.1">
    <property type="nucleotide sequence ID" value="NZ_AQUX01000015.1"/>
</dbReference>